<accession>A0A0D0E9V7</accession>
<sequence>MGDRACPISFRGDPTELVFPMFPRPLKLSPTAQEYGCRTCSISACEFVCTGIDPTRNREIAHLRKDSARDIRLQLGQQHLAESEGEVEEVHKALEIAHPRLPAPRIDLAFRLITRASGKRPIGSSHQRGKR</sequence>
<proteinExistence type="predicted"/>
<dbReference type="OrthoDB" id="2690904at2759"/>
<dbReference type="AlphaFoldDB" id="A0A0D0E9V7"/>
<dbReference type="HOGENOM" id="CLU_1928283_0_0_1"/>
<gene>
    <name evidence="1" type="ORF">PAXRUDRAFT_335459</name>
</gene>
<keyword evidence="2" id="KW-1185">Reference proteome</keyword>
<reference evidence="2" key="2">
    <citation type="submission" date="2015-01" db="EMBL/GenBank/DDBJ databases">
        <title>Evolutionary Origins and Diversification of the Mycorrhizal Mutualists.</title>
        <authorList>
            <consortium name="DOE Joint Genome Institute"/>
            <consortium name="Mycorrhizal Genomics Consortium"/>
            <person name="Kohler A."/>
            <person name="Kuo A."/>
            <person name="Nagy L.G."/>
            <person name="Floudas D."/>
            <person name="Copeland A."/>
            <person name="Barry K.W."/>
            <person name="Cichocki N."/>
            <person name="Veneault-Fourrey C."/>
            <person name="LaButti K."/>
            <person name="Lindquist E.A."/>
            <person name="Lipzen A."/>
            <person name="Lundell T."/>
            <person name="Morin E."/>
            <person name="Murat C."/>
            <person name="Riley R."/>
            <person name="Ohm R."/>
            <person name="Sun H."/>
            <person name="Tunlid A."/>
            <person name="Henrissat B."/>
            <person name="Grigoriev I.V."/>
            <person name="Hibbett D.S."/>
            <person name="Martin F."/>
        </authorList>
    </citation>
    <scope>NUCLEOTIDE SEQUENCE [LARGE SCALE GENOMIC DNA]</scope>
    <source>
        <strain evidence="2">Ve08.2h10</strain>
    </source>
</reference>
<evidence type="ECO:0000313" key="1">
    <source>
        <dbReference type="EMBL" id="KIK96100.1"/>
    </source>
</evidence>
<dbReference type="Proteomes" id="UP000054538">
    <property type="component" value="Unassembled WGS sequence"/>
</dbReference>
<reference evidence="1 2" key="1">
    <citation type="submission" date="2014-04" db="EMBL/GenBank/DDBJ databases">
        <authorList>
            <consortium name="DOE Joint Genome Institute"/>
            <person name="Kuo A."/>
            <person name="Kohler A."/>
            <person name="Jargeat P."/>
            <person name="Nagy L.G."/>
            <person name="Floudas D."/>
            <person name="Copeland A."/>
            <person name="Barry K.W."/>
            <person name="Cichocki N."/>
            <person name="Veneault-Fourrey C."/>
            <person name="LaButti K."/>
            <person name="Lindquist E.A."/>
            <person name="Lipzen A."/>
            <person name="Lundell T."/>
            <person name="Morin E."/>
            <person name="Murat C."/>
            <person name="Sun H."/>
            <person name="Tunlid A."/>
            <person name="Henrissat B."/>
            <person name="Grigoriev I.V."/>
            <person name="Hibbett D.S."/>
            <person name="Martin F."/>
            <person name="Nordberg H.P."/>
            <person name="Cantor M.N."/>
            <person name="Hua S.X."/>
        </authorList>
    </citation>
    <scope>NUCLEOTIDE SEQUENCE [LARGE SCALE GENOMIC DNA]</scope>
    <source>
        <strain evidence="1 2">Ve08.2h10</strain>
    </source>
</reference>
<dbReference type="InParanoid" id="A0A0D0E9V7"/>
<protein>
    <submittedName>
        <fullName evidence="1">Uncharacterized protein</fullName>
    </submittedName>
</protein>
<dbReference type="EMBL" id="KN825004">
    <property type="protein sequence ID" value="KIK96100.1"/>
    <property type="molecule type" value="Genomic_DNA"/>
</dbReference>
<organism evidence="1 2">
    <name type="scientific">Paxillus rubicundulus Ve08.2h10</name>
    <dbReference type="NCBI Taxonomy" id="930991"/>
    <lineage>
        <taxon>Eukaryota</taxon>
        <taxon>Fungi</taxon>
        <taxon>Dikarya</taxon>
        <taxon>Basidiomycota</taxon>
        <taxon>Agaricomycotina</taxon>
        <taxon>Agaricomycetes</taxon>
        <taxon>Agaricomycetidae</taxon>
        <taxon>Boletales</taxon>
        <taxon>Paxilineae</taxon>
        <taxon>Paxillaceae</taxon>
        <taxon>Paxillus</taxon>
    </lineage>
</organism>
<evidence type="ECO:0000313" key="2">
    <source>
        <dbReference type="Proteomes" id="UP000054538"/>
    </source>
</evidence>
<name>A0A0D0E9V7_9AGAM</name>